<feature type="transmembrane region" description="Helical" evidence="1">
    <location>
        <begin position="90"/>
        <end position="108"/>
    </location>
</feature>
<keyword evidence="1" id="KW-0472">Membrane</keyword>
<dbReference type="RefSeq" id="WP_139095227.1">
    <property type="nucleotide sequence ID" value="NZ_VDFW01000003.1"/>
</dbReference>
<dbReference type="Pfam" id="PF19728">
    <property type="entry name" value="DUF6220"/>
    <property type="match status" value="1"/>
</dbReference>
<evidence type="ECO:0000313" key="2">
    <source>
        <dbReference type="EMBL" id="TNC28449.1"/>
    </source>
</evidence>
<evidence type="ECO:0000256" key="1">
    <source>
        <dbReference type="SAM" id="Phobius"/>
    </source>
</evidence>
<feature type="transmembrane region" description="Helical" evidence="1">
    <location>
        <begin position="58"/>
        <end position="83"/>
    </location>
</feature>
<keyword evidence="1" id="KW-0812">Transmembrane</keyword>
<reference evidence="2 3" key="1">
    <citation type="submission" date="2019-06" db="EMBL/GenBank/DDBJ databases">
        <title>Amycolatopsis alkalitolerans sp. nov., isolated from Gastrodia elata Blume.</title>
        <authorList>
            <person name="Narsing Rao M.P."/>
            <person name="Li W.J."/>
        </authorList>
    </citation>
    <scope>NUCLEOTIDE SEQUENCE [LARGE SCALE GENOMIC DNA]</scope>
    <source>
        <strain evidence="2 3">SYSUP0005</strain>
    </source>
</reference>
<dbReference type="AlphaFoldDB" id="A0A5C4M971"/>
<keyword evidence="1" id="KW-1133">Transmembrane helix</keyword>
<protein>
    <submittedName>
        <fullName evidence="2">Uncharacterized protein</fullName>
    </submittedName>
</protein>
<sequence>MRTVYRVLAYLLALEVVVQAAAMVYAVAGLGRWIDNGGVADKATLENDDQAFSEAVGFIAHGINGSMVVPAIVLLLLIVSFFARIPRGSWWALGLLLLVALQAELGFLGHSTPLLGLLHGINALAVFTVALVTARRAKTPKPVPAEPVADRAEV</sequence>
<dbReference type="Proteomes" id="UP000305546">
    <property type="component" value="Unassembled WGS sequence"/>
</dbReference>
<keyword evidence="3" id="KW-1185">Reference proteome</keyword>
<evidence type="ECO:0000313" key="3">
    <source>
        <dbReference type="Proteomes" id="UP000305546"/>
    </source>
</evidence>
<accession>A0A5C4M971</accession>
<comment type="caution">
    <text evidence="2">The sequence shown here is derived from an EMBL/GenBank/DDBJ whole genome shotgun (WGS) entry which is preliminary data.</text>
</comment>
<dbReference type="OrthoDB" id="4843372at2"/>
<proteinExistence type="predicted"/>
<dbReference type="InterPro" id="IPR046192">
    <property type="entry name" value="DUF6220"/>
</dbReference>
<feature type="transmembrane region" description="Helical" evidence="1">
    <location>
        <begin position="114"/>
        <end position="134"/>
    </location>
</feature>
<feature type="transmembrane region" description="Helical" evidence="1">
    <location>
        <begin position="7"/>
        <end position="28"/>
    </location>
</feature>
<organism evidence="2 3">
    <name type="scientific">Amycolatopsis alkalitolerans</name>
    <dbReference type="NCBI Taxonomy" id="2547244"/>
    <lineage>
        <taxon>Bacteria</taxon>
        <taxon>Bacillati</taxon>
        <taxon>Actinomycetota</taxon>
        <taxon>Actinomycetes</taxon>
        <taxon>Pseudonocardiales</taxon>
        <taxon>Pseudonocardiaceae</taxon>
        <taxon>Amycolatopsis</taxon>
    </lineage>
</organism>
<dbReference type="EMBL" id="VDFW01000003">
    <property type="protein sequence ID" value="TNC28449.1"/>
    <property type="molecule type" value="Genomic_DNA"/>
</dbReference>
<name>A0A5C4M971_9PSEU</name>
<gene>
    <name evidence="2" type="ORF">FG385_03985</name>
</gene>